<dbReference type="InterPro" id="IPR007791">
    <property type="entry name" value="DjlA_N"/>
</dbReference>
<dbReference type="KEGG" id="amaq:GO499_07640"/>
<dbReference type="Gene3D" id="1.10.3680.10">
    <property type="entry name" value="TerB-like"/>
    <property type="match status" value="1"/>
</dbReference>
<dbReference type="RefSeq" id="WP_161861642.1">
    <property type="nucleotide sequence ID" value="NZ_CP046620.1"/>
</dbReference>
<dbReference type="SUPFAM" id="SSF158682">
    <property type="entry name" value="TerB-like"/>
    <property type="match status" value="1"/>
</dbReference>
<sequence length="145" mass="16322">MFAELFNRLMGPEPAEDRQEDYRHALAALLVRCARADEHLAPVELDQIDRILGQRYQSGPEEAKTLRGAGMALEEEAGDTVHLTRVIKEAVPYEERIGIVEALWSVVLADDDRDQEENAFLRLTVKLLGVNDRDSGLARQRVQGL</sequence>
<organism evidence="2 3">
    <name type="scientific">Algicella marina</name>
    <dbReference type="NCBI Taxonomy" id="2683284"/>
    <lineage>
        <taxon>Bacteria</taxon>
        <taxon>Pseudomonadati</taxon>
        <taxon>Pseudomonadota</taxon>
        <taxon>Alphaproteobacteria</taxon>
        <taxon>Rhodobacterales</taxon>
        <taxon>Paracoccaceae</taxon>
        <taxon>Algicella</taxon>
    </lineage>
</organism>
<evidence type="ECO:0000313" key="3">
    <source>
        <dbReference type="Proteomes" id="UP000464495"/>
    </source>
</evidence>
<dbReference type="EMBL" id="CP046620">
    <property type="protein sequence ID" value="QHQ35077.1"/>
    <property type="molecule type" value="Genomic_DNA"/>
</dbReference>
<evidence type="ECO:0000259" key="1">
    <source>
        <dbReference type="Pfam" id="PF05099"/>
    </source>
</evidence>
<keyword evidence="3" id="KW-1185">Reference proteome</keyword>
<dbReference type="InterPro" id="IPR029024">
    <property type="entry name" value="TerB-like"/>
</dbReference>
<dbReference type="Pfam" id="PF05099">
    <property type="entry name" value="TerB"/>
    <property type="match status" value="1"/>
</dbReference>
<evidence type="ECO:0000313" key="2">
    <source>
        <dbReference type="EMBL" id="QHQ35077.1"/>
    </source>
</evidence>
<proteinExistence type="predicted"/>
<dbReference type="AlphaFoldDB" id="A0A6P1SZA2"/>
<reference evidence="2 3" key="1">
    <citation type="submission" date="2019-12" db="EMBL/GenBank/DDBJ databases">
        <title>Complete genome sequence of Algicella marina strain 9Alg 56(T) isolated from the red alga Tichocarpus crinitus.</title>
        <authorList>
            <person name="Kim S.-G."/>
            <person name="Nedashkovskaya O.I."/>
        </authorList>
    </citation>
    <scope>NUCLEOTIDE SEQUENCE [LARGE SCALE GENOMIC DNA]</scope>
    <source>
        <strain evidence="2 3">9Alg 56</strain>
    </source>
</reference>
<name>A0A6P1SZA2_9RHOB</name>
<protein>
    <submittedName>
        <fullName evidence="2">TerB family tellurite resistance protein</fullName>
    </submittedName>
</protein>
<dbReference type="CDD" id="cd07313">
    <property type="entry name" value="terB_like_2"/>
    <property type="match status" value="1"/>
</dbReference>
<dbReference type="Proteomes" id="UP000464495">
    <property type="component" value="Chromosome"/>
</dbReference>
<feature type="domain" description="Co-chaperone DjlA N-terminal" evidence="1">
    <location>
        <begin position="24"/>
        <end position="140"/>
    </location>
</feature>
<accession>A0A6P1SZA2</accession>
<gene>
    <name evidence="2" type="ORF">GO499_07640</name>
</gene>